<protein>
    <recommendedName>
        <fullName evidence="1">glutamate formimidoyltransferase</fullName>
        <ecNumber evidence="1">2.1.2.5</ecNumber>
    </recommendedName>
</protein>
<dbReference type="AlphaFoldDB" id="A0A445M003"/>
<dbReference type="SMART" id="SM01221">
    <property type="entry name" value="FTCD"/>
    <property type="match status" value="1"/>
</dbReference>
<reference evidence="5 6" key="1">
    <citation type="submission" date="2018-09" db="EMBL/GenBank/DDBJ databases">
        <title>A high-quality reference genome of wild soybean provides a powerful tool to mine soybean genomes.</title>
        <authorList>
            <person name="Xie M."/>
            <person name="Chung C.Y.L."/>
            <person name="Li M.-W."/>
            <person name="Wong F.-L."/>
            <person name="Chan T.-F."/>
            <person name="Lam H.-M."/>
        </authorList>
    </citation>
    <scope>NUCLEOTIDE SEQUENCE [LARGE SCALE GENOMIC DNA]</scope>
    <source>
        <strain evidence="6">cv. W05</strain>
        <tissue evidence="5">Hypocotyl of etiolated seedlings</tissue>
    </source>
</reference>
<keyword evidence="6" id="KW-1185">Reference proteome</keyword>
<dbReference type="Gene3D" id="3.30.70.670">
    <property type="entry name" value="Formiminotransferase, C-terminal subdomain"/>
    <property type="match status" value="1"/>
</dbReference>
<accession>A0A445M003</accession>
<dbReference type="InterPro" id="IPR012886">
    <property type="entry name" value="Formiminotransferase_N"/>
</dbReference>
<feature type="domain" description="Formiminotransferase N-terminal subdomain" evidence="4">
    <location>
        <begin position="19"/>
        <end position="214"/>
    </location>
</feature>
<dbReference type="GO" id="GO:0030409">
    <property type="term" value="F:glutamate formimidoyltransferase activity"/>
    <property type="evidence" value="ECO:0007669"/>
    <property type="project" value="UniProtKB-EC"/>
</dbReference>
<evidence type="ECO:0000259" key="3">
    <source>
        <dbReference type="SMART" id="SM01221"/>
    </source>
</evidence>
<dbReference type="InterPro" id="IPR013802">
    <property type="entry name" value="Formiminotransferase_C"/>
</dbReference>
<sequence>MNFNCTANKEQKKTVDQSILLCCKFFVSESRNNATLNAIERAARSNPETVIVNMFHDRAYNRARYDLVSYVLHDCTGNPIYSPLHQTVIAMAEATFNAVNLEFHEGAHPRLGAVDDIVFHPLGHASLDEAAWLAKAVAADIGNRFSVPVFLYAAAHPTGKELDAIRRELGYYRPNSRGSQWAGWAMPETLPLSPDEGPNVVSRAKGITMIGARPWVTLYNVPILCTDVSVARRIARKVSARGGGLPTMQTIALVHEDSTEIACMLLDSKQVGADRVQNRVEMLAAQEGLDIEQGIEEWSFNPLSFSLTLGNPSKVTRGKA</sequence>
<evidence type="ECO:0000259" key="4">
    <source>
        <dbReference type="SMART" id="SM01222"/>
    </source>
</evidence>
<dbReference type="InterPro" id="IPR022384">
    <property type="entry name" value="FormiminoTrfase_cat_dom_sf"/>
</dbReference>
<organism evidence="5 6">
    <name type="scientific">Glycine soja</name>
    <name type="common">Wild soybean</name>
    <dbReference type="NCBI Taxonomy" id="3848"/>
    <lineage>
        <taxon>Eukaryota</taxon>
        <taxon>Viridiplantae</taxon>
        <taxon>Streptophyta</taxon>
        <taxon>Embryophyta</taxon>
        <taxon>Tracheophyta</taxon>
        <taxon>Spermatophyta</taxon>
        <taxon>Magnoliopsida</taxon>
        <taxon>eudicotyledons</taxon>
        <taxon>Gunneridae</taxon>
        <taxon>Pentapetalae</taxon>
        <taxon>rosids</taxon>
        <taxon>fabids</taxon>
        <taxon>Fabales</taxon>
        <taxon>Fabaceae</taxon>
        <taxon>Papilionoideae</taxon>
        <taxon>50 kb inversion clade</taxon>
        <taxon>NPAAA clade</taxon>
        <taxon>indigoferoid/millettioid clade</taxon>
        <taxon>Phaseoleae</taxon>
        <taxon>Glycine</taxon>
        <taxon>Glycine subgen. Soja</taxon>
    </lineage>
</organism>
<evidence type="ECO:0000256" key="1">
    <source>
        <dbReference type="ARBA" id="ARBA00012252"/>
    </source>
</evidence>
<dbReference type="SMART" id="SM01222">
    <property type="entry name" value="FTCD_N"/>
    <property type="match status" value="1"/>
</dbReference>
<dbReference type="EC" id="2.1.2.5" evidence="1"/>
<gene>
    <name evidence="5" type="ORF">D0Y65_000723</name>
</gene>
<dbReference type="EMBL" id="QZWG01000001">
    <property type="protein sequence ID" value="RZC28864.1"/>
    <property type="molecule type" value="Genomic_DNA"/>
</dbReference>
<feature type="domain" description="Formiminotransferase C-terminal subdomain" evidence="3">
    <location>
        <begin position="217"/>
        <end position="298"/>
    </location>
</feature>
<dbReference type="InterPro" id="IPR037064">
    <property type="entry name" value="Formiminotransferase_N_sf"/>
</dbReference>
<dbReference type="InterPro" id="IPR051623">
    <property type="entry name" value="FTCD"/>
</dbReference>
<evidence type="ECO:0000313" key="5">
    <source>
        <dbReference type="EMBL" id="RZC28864.1"/>
    </source>
</evidence>
<dbReference type="Gene3D" id="3.30.990.10">
    <property type="entry name" value="Formiminotransferase, N-terminal subdomain"/>
    <property type="match status" value="1"/>
</dbReference>
<comment type="caution">
    <text evidence="5">The sequence shown here is derived from an EMBL/GenBank/DDBJ whole genome shotgun (WGS) entry which is preliminary data.</text>
</comment>
<dbReference type="SUPFAM" id="SSF55116">
    <property type="entry name" value="Formiminotransferase domain of formiminotransferase-cyclodeaminase"/>
    <property type="match status" value="1"/>
</dbReference>
<evidence type="ECO:0000256" key="2">
    <source>
        <dbReference type="ARBA" id="ARBA00022679"/>
    </source>
</evidence>
<dbReference type="Proteomes" id="UP000289340">
    <property type="component" value="Chromosome 1"/>
</dbReference>
<name>A0A445M003_GLYSO</name>
<dbReference type="Pfam" id="PF07837">
    <property type="entry name" value="FTCD_N"/>
    <property type="match status" value="1"/>
</dbReference>
<dbReference type="GO" id="GO:0005542">
    <property type="term" value="F:folic acid binding"/>
    <property type="evidence" value="ECO:0007669"/>
    <property type="project" value="InterPro"/>
</dbReference>
<dbReference type="PANTHER" id="PTHR12234">
    <property type="entry name" value="FORMIMINOTRANSFERASE-CYCLODEAMINASE"/>
    <property type="match status" value="1"/>
</dbReference>
<dbReference type="PANTHER" id="PTHR12234:SF5">
    <property type="entry name" value="PUTATIVE, EXPRESSED-RELATED"/>
    <property type="match status" value="1"/>
</dbReference>
<keyword evidence="2 5" id="KW-0808">Transferase</keyword>
<evidence type="ECO:0000313" key="6">
    <source>
        <dbReference type="Proteomes" id="UP000289340"/>
    </source>
</evidence>
<dbReference type="InterPro" id="IPR037070">
    <property type="entry name" value="Formiminotransferase_C_sf"/>
</dbReference>
<proteinExistence type="predicted"/>